<feature type="region of interest" description="Disordered" evidence="1">
    <location>
        <begin position="1"/>
        <end position="38"/>
    </location>
</feature>
<proteinExistence type="predicted"/>
<reference evidence="2 3" key="1">
    <citation type="submission" date="2018-08" db="EMBL/GenBank/DDBJ databases">
        <title>A genome reference for cultivated species of the human gut microbiota.</title>
        <authorList>
            <person name="Zou Y."/>
            <person name="Xue W."/>
            <person name="Luo G."/>
        </authorList>
    </citation>
    <scope>NUCLEOTIDE SEQUENCE [LARGE SCALE GENOMIC DNA]</scope>
    <source>
        <strain evidence="2 3">TF08-11</strain>
    </source>
</reference>
<dbReference type="AlphaFoldDB" id="A0A3E3E8A6"/>
<name>A0A3E3E8A6_9FIRM</name>
<sequence length="66" mass="7308">MTRLPDPGDYGKQGGERFRTNQKYPAATDKAMKRTRDNDTSVIRGPATMKAGRLDSYEAASQTAAW</sequence>
<organism evidence="2 3">
    <name type="scientific">Faecalicoccus pleomorphus</name>
    <dbReference type="NCBI Taxonomy" id="1323"/>
    <lineage>
        <taxon>Bacteria</taxon>
        <taxon>Bacillati</taxon>
        <taxon>Bacillota</taxon>
        <taxon>Erysipelotrichia</taxon>
        <taxon>Erysipelotrichales</taxon>
        <taxon>Erysipelotrichaceae</taxon>
        <taxon>Faecalicoccus</taxon>
    </lineage>
</organism>
<comment type="caution">
    <text evidence="2">The sequence shown here is derived from an EMBL/GenBank/DDBJ whole genome shotgun (WGS) entry which is preliminary data.</text>
</comment>
<dbReference type="Proteomes" id="UP000260721">
    <property type="component" value="Unassembled WGS sequence"/>
</dbReference>
<accession>A0A3E3E8A6</accession>
<dbReference type="EMBL" id="QUSK01000001">
    <property type="protein sequence ID" value="RGD78377.1"/>
    <property type="molecule type" value="Genomic_DNA"/>
</dbReference>
<evidence type="ECO:0000256" key="1">
    <source>
        <dbReference type="SAM" id="MobiDB-lite"/>
    </source>
</evidence>
<evidence type="ECO:0000313" key="2">
    <source>
        <dbReference type="EMBL" id="RGD78377.1"/>
    </source>
</evidence>
<evidence type="ECO:0000313" key="3">
    <source>
        <dbReference type="Proteomes" id="UP000260721"/>
    </source>
</evidence>
<gene>
    <name evidence="2" type="ORF">DXC78_00660</name>
</gene>
<protein>
    <submittedName>
        <fullName evidence="2">Uncharacterized protein</fullName>
    </submittedName>
</protein>